<dbReference type="Pfam" id="PF02866">
    <property type="entry name" value="Ldh_1_C"/>
    <property type="match status" value="1"/>
</dbReference>
<dbReference type="Ensembl" id="ENSSPAT00000026514.1">
    <property type="protein sequence ID" value="ENSSPAP00000026086.1"/>
    <property type="gene ID" value="ENSSPAG00000019617.1"/>
</dbReference>
<name>A0A3B5B020_9TELE</name>
<evidence type="ECO:0000313" key="4">
    <source>
        <dbReference type="Ensembl" id="ENSSPAP00000026086.1"/>
    </source>
</evidence>
<protein>
    <submittedName>
        <fullName evidence="4">Malate dehydrogenase 1B</fullName>
    </submittedName>
</protein>
<dbReference type="SUPFAM" id="SSF51735">
    <property type="entry name" value="NAD(P)-binding Rossmann-fold domains"/>
    <property type="match status" value="1"/>
</dbReference>
<dbReference type="GO" id="GO:0016615">
    <property type="term" value="F:malate dehydrogenase activity"/>
    <property type="evidence" value="ECO:0007669"/>
    <property type="project" value="InterPro"/>
</dbReference>
<dbReference type="InterPro" id="IPR036291">
    <property type="entry name" value="NAD(P)-bd_dom_sf"/>
</dbReference>
<dbReference type="GeneTree" id="ENSGT00530000063410"/>
<dbReference type="InterPro" id="IPR022383">
    <property type="entry name" value="Lactate/malate_DH_C"/>
</dbReference>
<accession>A0A3B5B020</accession>
<dbReference type="Gene3D" id="3.40.50.720">
    <property type="entry name" value="NAD(P)-binding Rossmann-like Domain"/>
    <property type="match status" value="1"/>
</dbReference>
<sequence length="443" mass="49378">MAKFVLAGKADCPHYAKAELLADALQGCLPNFRVQKISILPDEWNLLLPDLYWVCDRNGWKHSPLVWRELVYQGGKGMLLGGFSDFLEHCQDYYGITSDMPTDMMLSIAAENLKAKMDLIMEEECHASLVQPLHIWITGALSPTCHILIPNLLSAEVFPQVSAISLHLLELQGNKEELQGLRMEVEDLALSMLHENGSDEEKKKTVKERYRKYGQLIDTRANKEVKVIVSGDSFVNLRCSLLVDSAHSVESQQFVATATQLENEARAIIAKKMKVRTSDITDVIVWGNISGVFYVDLQRAKVCNYNGAIKGPAFVPQPVLKIFHDRKWLETDFQRLVQCQRGAVASKTGRAADTSAANGILTVLRAWNGICDPDEVLSVGVLCPGHNNLPDDIVQSVPVKFTDGKWSVVSDVTVGDELKERLQLSASELRQVCEKTKTIKMNN</sequence>
<dbReference type="Gene3D" id="3.90.110.10">
    <property type="entry name" value="Lactate dehydrogenase/glycoside hydrolase, family 4, C-terminal"/>
    <property type="match status" value="1"/>
</dbReference>
<dbReference type="SUPFAM" id="SSF56327">
    <property type="entry name" value="LDH C-terminal domain-like"/>
    <property type="match status" value="1"/>
</dbReference>
<dbReference type="InterPro" id="IPR015955">
    <property type="entry name" value="Lactate_DH/Glyco_Ohase_4_C"/>
</dbReference>
<dbReference type="InterPro" id="IPR010945">
    <property type="entry name" value="Malate_DH_type2"/>
</dbReference>
<dbReference type="PANTHER" id="PTHR23382">
    <property type="entry name" value="MALATE DEHYDROGENASE"/>
    <property type="match status" value="1"/>
</dbReference>
<dbReference type="GO" id="GO:0016616">
    <property type="term" value="F:oxidoreductase activity, acting on the CH-OH group of donors, NAD or NADP as acceptor"/>
    <property type="evidence" value="ECO:0007669"/>
    <property type="project" value="InterPro"/>
</dbReference>
<feature type="domain" description="Lactate/malate dehydrogenase C-terminal" evidence="3">
    <location>
        <begin position="264"/>
        <end position="437"/>
    </location>
</feature>
<organism evidence="4">
    <name type="scientific">Stegastes partitus</name>
    <name type="common">bicolor damselfish</name>
    <dbReference type="NCBI Taxonomy" id="144197"/>
    <lineage>
        <taxon>Eukaryota</taxon>
        <taxon>Metazoa</taxon>
        <taxon>Chordata</taxon>
        <taxon>Craniata</taxon>
        <taxon>Vertebrata</taxon>
        <taxon>Euteleostomi</taxon>
        <taxon>Actinopterygii</taxon>
        <taxon>Neopterygii</taxon>
        <taxon>Teleostei</taxon>
        <taxon>Neoteleostei</taxon>
        <taxon>Acanthomorphata</taxon>
        <taxon>Ovalentaria</taxon>
        <taxon>Pomacentridae</taxon>
        <taxon>Stegastes</taxon>
    </lineage>
</organism>
<evidence type="ECO:0000256" key="2">
    <source>
        <dbReference type="ARBA" id="ARBA00023002"/>
    </source>
</evidence>
<evidence type="ECO:0000259" key="3">
    <source>
        <dbReference type="Pfam" id="PF02866"/>
    </source>
</evidence>
<evidence type="ECO:0000256" key="1">
    <source>
        <dbReference type="ARBA" id="ARBA00009613"/>
    </source>
</evidence>
<keyword evidence="2" id="KW-0560">Oxidoreductase</keyword>
<dbReference type="AlphaFoldDB" id="A0A3B5B020"/>
<comment type="similarity">
    <text evidence="1">Belongs to the LDH/MDH superfamily. MDH type 2 family.</text>
</comment>
<dbReference type="GO" id="GO:0006108">
    <property type="term" value="P:malate metabolic process"/>
    <property type="evidence" value="ECO:0007669"/>
    <property type="project" value="InterPro"/>
</dbReference>
<reference evidence="4" key="1">
    <citation type="submission" date="2023-09" db="UniProtKB">
        <authorList>
            <consortium name="Ensembl"/>
        </authorList>
    </citation>
    <scope>IDENTIFICATION</scope>
</reference>
<proteinExistence type="inferred from homology"/>